<comment type="subcellular location">
    <subcellularLocation>
        <location evidence="1 8">Cell membrane</location>
        <topology evidence="1 8">Multi-pass membrane protein</topology>
    </subcellularLocation>
</comment>
<evidence type="ECO:0000256" key="5">
    <source>
        <dbReference type="ARBA" id="ARBA00022692"/>
    </source>
</evidence>
<dbReference type="Pfam" id="PF01925">
    <property type="entry name" value="TauE"/>
    <property type="match status" value="1"/>
</dbReference>
<dbReference type="Proteomes" id="UP000294664">
    <property type="component" value="Unassembled WGS sequence"/>
</dbReference>
<comment type="caution">
    <text evidence="9">The sequence shown here is derived from an EMBL/GenBank/DDBJ whole genome shotgun (WGS) entry which is preliminary data.</text>
</comment>
<evidence type="ECO:0000256" key="2">
    <source>
        <dbReference type="ARBA" id="ARBA00009142"/>
    </source>
</evidence>
<evidence type="ECO:0000256" key="7">
    <source>
        <dbReference type="ARBA" id="ARBA00023136"/>
    </source>
</evidence>
<protein>
    <recommendedName>
        <fullName evidence="8">Probable membrane transporter protein</fullName>
    </recommendedName>
</protein>
<evidence type="ECO:0000256" key="1">
    <source>
        <dbReference type="ARBA" id="ARBA00004651"/>
    </source>
</evidence>
<keyword evidence="3" id="KW-0813">Transport</keyword>
<reference evidence="9 10" key="1">
    <citation type="submission" date="2019-03" db="EMBL/GenBank/DDBJ databases">
        <title>Genomic Encyclopedia of Type Strains, Phase IV (KMG-IV): sequencing the most valuable type-strain genomes for metagenomic binning, comparative biology and taxonomic classification.</title>
        <authorList>
            <person name="Goeker M."/>
        </authorList>
    </citation>
    <scope>NUCLEOTIDE SEQUENCE [LARGE SCALE GENOMIC DNA]</scope>
    <source>
        <strain evidence="9 10">DSM 9035</strain>
    </source>
</reference>
<evidence type="ECO:0000256" key="3">
    <source>
        <dbReference type="ARBA" id="ARBA00022448"/>
    </source>
</evidence>
<name>A0A4R3LKU4_9HYPH</name>
<organism evidence="9 10">
    <name type="scientific">Aquabacter spiritensis</name>
    <dbReference type="NCBI Taxonomy" id="933073"/>
    <lineage>
        <taxon>Bacteria</taxon>
        <taxon>Pseudomonadati</taxon>
        <taxon>Pseudomonadota</taxon>
        <taxon>Alphaproteobacteria</taxon>
        <taxon>Hyphomicrobiales</taxon>
        <taxon>Xanthobacteraceae</taxon>
        <taxon>Aquabacter</taxon>
    </lineage>
</organism>
<keyword evidence="4 8" id="KW-1003">Cell membrane</keyword>
<feature type="transmembrane region" description="Helical" evidence="8">
    <location>
        <begin position="38"/>
        <end position="62"/>
    </location>
</feature>
<sequence>MSDPALLLAVAATFFLAGLVKGVTGMGLPTVAMGALGALLSPVAAAALLVVPSLVTNVWQLFDGPRLAPLLARLWPMMAAIALGTLAGTSLLARGSTGLTTAALGIALIAYAAYSLLARQIRVPPRHEAWLAPVIGLTTGAVTGGTGVFVIPAVPYLQALGLAKDDLVQALGLSFTVSTLALGAGLALRGAYPLGEAMLSGLAIVPALLGMRAGQMVRGRISQTAFRRWFLVGLLLLGVHMLAGALR</sequence>
<dbReference type="InterPro" id="IPR002781">
    <property type="entry name" value="TM_pro_TauE-like"/>
</dbReference>
<gene>
    <name evidence="9" type="ORF">EDC64_12315</name>
</gene>
<dbReference type="GO" id="GO:0005886">
    <property type="term" value="C:plasma membrane"/>
    <property type="evidence" value="ECO:0007669"/>
    <property type="project" value="UniProtKB-SubCell"/>
</dbReference>
<comment type="similarity">
    <text evidence="2 8">Belongs to the 4-toluene sulfonate uptake permease (TSUP) (TC 2.A.102) family.</text>
</comment>
<feature type="transmembrane region" description="Helical" evidence="8">
    <location>
        <begin position="167"/>
        <end position="188"/>
    </location>
</feature>
<dbReference type="InterPro" id="IPR052017">
    <property type="entry name" value="TSUP"/>
</dbReference>
<dbReference type="EMBL" id="SMAI01000023">
    <property type="protein sequence ID" value="TCT00521.1"/>
    <property type="molecule type" value="Genomic_DNA"/>
</dbReference>
<evidence type="ECO:0000256" key="8">
    <source>
        <dbReference type="RuleBase" id="RU363041"/>
    </source>
</evidence>
<dbReference type="PANTHER" id="PTHR30269:SF32">
    <property type="entry name" value="MEMBRANE TRANSPORTER PROTEIN-RELATED"/>
    <property type="match status" value="1"/>
</dbReference>
<keyword evidence="6 8" id="KW-1133">Transmembrane helix</keyword>
<proteinExistence type="inferred from homology"/>
<dbReference type="PANTHER" id="PTHR30269">
    <property type="entry name" value="TRANSMEMBRANE PROTEIN YFCA"/>
    <property type="match status" value="1"/>
</dbReference>
<keyword evidence="7 8" id="KW-0472">Membrane</keyword>
<evidence type="ECO:0000256" key="6">
    <source>
        <dbReference type="ARBA" id="ARBA00022989"/>
    </source>
</evidence>
<dbReference type="AlphaFoldDB" id="A0A4R3LKU4"/>
<dbReference type="RefSeq" id="WP_132036063.1">
    <property type="nucleotide sequence ID" value="NZ_SMAI01000023.1"/>
</dbReference>
<evidence type="ECO:0000256" key="4">
    <source>
        <dbReference type="ARBA" id="ARBA00022475"/>
    </source>
</evidence>
<accession>A0A4R3LKU4</accession>
<feature type="transmembrane region" description="Helical" evidence="8">
    <location>
        <begin position="129"/>
        <end position="155"/>
    </location>
</feature>
<feature type="transmembrane region" description="Helical" evidence="8">
    <location>
        <begin position="74"/>
        <end position="93"/>
    </location>
</feature>
<keyword evidence="10" id="KW-1185">Reference proteome</keyword>
<evidence type="ECO:0000313" key="9">
    <source>
        <dbReference type="EMBL" id="TCT00521.1"/>
    </source>
</evidence>
<evidence type="ECO:0000313" key="10">
    <source>
        <dbReference type="Proteomes" id="UP000294664"/>
    </source>
</evidence>
<feature type="transmembrane region" description="Helical" evidence="8">
    <location>
        <begin position="99"/>
        <end position="117"/>
    </location>
</feature>
<keyword evidence="5 8" id="KW-0812">Transmembrane</keyword>
<dbReference type="OrthoDB" id="9800873at2"/>
<feature type="transmembrane region" description="Helical" evidence="8">
    <location>
        <begin position="229"/>
        <end position="246"/>
    </location>
</feature>